<dbReference type="Pfam" id="PF13520">
    <property type="entry name" value="AA_permease_2"/>
    <property type="match status" value="1"/>
</dbReference>
<keyword evidence="9" id="KW-1185">Reference proteome</keyword>
<feature type="transmembrane region" description="Helical" evidence="7">
    <location>
        <begin position="400"/>
        <end position="422"/>
    </location>
</feature>
<feature type="transmembrane region" description="Helical" evidence="7">
    <location>
        <begin position="31"/>
        <end position="51"/>
    </location>
</feature>
<dbReference type="GO" id="GO:0015171">
    <property type="term" value="F:amino acid transmembrane transporter activity"/>
    <property type="evidence" value="ECO:0007669"/>
    <property type="project" value="TreeGrafter"/>
</dbReference>
<evidence type="ECO:0000313" key="9">
    <source>
        <dbReference type="Proteomes" id="UP000193411"/>
    </source>
</evidence>
<dbReference type="STRING" id="765915.A0A1Y2HGI2"/>
<gene>
    <name evidence="8" type="ORF">BCR44DRAFT_1501433</name>
</gene>
<keyword evidence="3 7" id="KW-0812">Transmembrane</keyword>
<evidence type="ECO:0000256" key="5">
    <source>
        <dbReference type="ARBA" id="ARBA00023136"/>
    </source>
</evidence>
<dbReference type="EMBL" id="MCFL01000038">
    <property type="protein sequence ID" value="ORZ33104.1"/>
    <property type="molecule type" value="Genomic_DNA"/>
</dbReference>
<feature type="compositionally biased region" description="Basic and acidic residues" evidence="6">
    <location>
        <begin position="499"/>
        <end position="508"/>
    </location>
</feature>
<evidence type="ECO:0000313" key="8">
    <source>
        <dbReference type="EMBL" id="ORZ33104.1"/>
    </source>
</evidence>
<evidence type="ECO:0000256" key="6">
    <source>
        <dbReference type="SAM" id="MobiDB-lite"/>
    </source>
</evidence>
<dbReference type="PIRSF" id="PIRSF006060">
    <property type="entry name" value="AA_transporter"/>
    <property type="match status" value="1"/>
</dbReference>
<dbReference type="AlphaFoldDB" id="A0A1Y2HGI2"/>
<dbReference type="PANTHER" id="PTHR43243">
    <property type="entry name" value="INNER MEMBRANE TRANSPORTER YGJI-RELATED"/>
    <property type="match status" value="1"/>
</dbReference>
<feature type="transmembrane region" description="Helical" evidence="7">
    <location>
        <begin position="118"/>
        <end position="137"/>
    </location>
</feature>
<organism evidence="8 9">
    <name type="scientific">Catenaria anguillulae PL171</name>
    <dbReference type="NCBI Taxonomy" id="765915"/>
    <lineage>
        <taxon>Eukaryota</taxon>
        <taxon>Fungi</taxon>
        <taxon>Fungi incertae sedis</taxon>
        <taxon>Blastocladiomycota</taxon>
        <taxon>Blastocladiomycetes</taxon>
        <taxon>Blastocladiales</taxon>
        <taxon>Catenariaceae</taxon>
        <taxon>Catenaria</taxon>
    </lineage>
</organism>
<dbReference type="InterPro" id="IPR002293">
    <property type="entry name" value="AA/rel_permease1"/>
</dbReference>
<evidence type="ECO:0000256" key="1">
    <source>
        <dbReference type="ARBA" id="ARBA00004141"/>
    </source>
</evidence>
<dbReference type="OrthoDB" id="5982228at2759"/>
<comment type="caution">
    <text evidence="8">The sequence shown here is derived from an EMBL/GenBank/DDBJ whole genome shotgun (WGS) entry which is preliminary data.</text>
</comment>
<feature type="transmembrane region" description="Helical" evidence="7">
    <location>
        <begin position="94"/>
        <end position="112"/>
    </location>
</feature>
<dbReference type="GO" id="GO:0016020">
    <property type="term" value="C:membrane"/>
    <property type="evidence" value="ECO:0007669"/>
    <property type="project" value="UniProtKB-SubCell"/>
</dbReference>
<reference evidence="8 9" key="1">
    <citation type="submission" date="2016-07" db="EMBL/GenBank/DDBJ databases">
        <title>Pervasive Adenine N6-methylation of Active Genes in Fungi.</title>
        <authorList>
            <consortium name="DOE Joint Genome Institute"/>
            <person name="Mondo S.J."/>
            <person name="Dannebaum R.O."/>
            <person name="Kuo R.C."/>
            <person name="Labutti K."/>
            <person name="Haridas S."/>
            <person name="Kuo A."/>
            <person name="Salamov A."/>
            <person name="Ahrendt S.R."/>
            <person name="Lipzen A."/>
            <person name="Sullivan W."/>
            <person name="Andreopoulos W.B."/>
            <person name="Clum A."/>
            <person name="Lindquist E."/>
            <person name="Daum C."/>
            <person name="Ramamoorthy G.K."/>
            <person name="Gryganskyi A."/>
            <person name="Culley D."/>
            <person name="Magnuson J.K."/>
            <person name="James T.Y."/>
            <person name="O'Malley M.A."/>
            <person name="Stajich J.E."/>
            <person name="Spatafora J.W."/>
            <person name="Visel A."/>
            <person name="Grigoriev I.V."/>
        </authorList>
    </citation>
    <scope>NUCLEOTIDE SEQUENCE [LARGE SCALE GENOMIC DNA]</scope>
    <source>
        <strain evidence="8 9">PL171</strain>
    </source>
</reference>
<feature type="transmembrane region" description="Helical" evidence="7">
    <location>
        <begin position="63"/>
        <end position="82"/>
    </location>
</feature>
<feature type="transmembrane region" description="Helical" evidence="7">
    <location>
        <begin position="199"/>
        <end position="221"/>
    </location>
</feature>
<feature type="transmembrane region" description="Helical" evidence="7">
    <location>
        <begin position="434"/>
        <end position="452"/>
    </location>
</feature>
<dbReference type="PANTHER" id="PTHR43243:SF4">
    <property type="entry name" value="CATIONIC AMINO ACID TRANSPORTER 4"/>
    <property type="match status" value="1"/>
</dbReference>
<evidence type="ECO:0000256" key="3">
    <source>
        <dbReference type="ARBA" id="ARBA00022692"/>
    </source>
</evidence>
<proteinExistence type="predicted"/>
<feature type="transmembrane region" description="Helical" evidence="7">
    <location>
        <begin position="277"/>
        <end position="303"/>
    </location>
</feature>
<evidence type="ECO:0000256" key="4">
    <source>
        <dbReference type="ARBA" id="ARBA00022989"/>
    </source>
</evidence>
<keyword evidence="2" id="KW-0813">Transport</keyword>
<comment type="subcellular location">
    <subcellularLocation>
        <location evidence="1">Membrane</location>
        <topology evidence="1">Multi-pass membrane protein</topology>
    </subcellularLocation>
</comment>
<evidence type="ECO:0000256" key="7">
    <source>
        <dbReference type="SAM" id="Phobius"/>
    </source>
</evidence>
<protein>
    <submittedName>
        <fullName evidence="8">Amino acid transporter</fullName>
    </submittedName>
</protein>
<dbReference type="Gene3D" id="1.20.1740.10">
    <property type="entry name" value="Amino acid/polyamine transporter I"/>
    <property type="match status" value="1"/>
</dbReference>
<dbReference type="Proteomes" id="UP000193411">
    <property type="component" value="Unassembled WGS sequence"/>
</dbReference>
<name>A0A1Y2HGI2_9FUNG</name>
<keyword evidence="5 7" id="KW-0472">Membrane</keyword>
<evidence type="ECO:0000256" key="2">
    <source>
        <dbReference type="ARBA" id="ARBA00022448"/>
    </source>
</evidence>
<accession>A0A1Y2HGI2</accession>
<keyword evidence="4 7" id="KW-1133">Transmembrane helix</keyword>
<sequence>MSLLTELMRKKSVEGLQEDARNAGLKRTLSGLDLALIGVGEIVGAGIFSVTGTAARNHAGPGIILSFVISGLACMFAGLCYSELSALVPNSGSAYTYVYATCGELIGWMVGWDLMLEYLIGAATVAVAWSGYLVNFIETVGDTTLSKSWTNGPVMFVDGKFLSGAECADCGVINLPAVFIVAFCTFVLCIGIRESATINHVLVAIKIAVILLFLFATFGLIEPKNWTPFIPPATEDGKYGFSGVLKASTQVFFAYIGFDAVSTCAGETKKPSRDVPIGVLGSLGICTVLYILVSMNITGIVNYTEIPTKAPLATVVKLRGMNWLSILISLGGIAGLTSVILISLLGQPRIFYAMAYDGLLPPAFARVHPKYRTPFVPTLVSGGVCMIASALLPLDVLGDITSAGTLFAFALVSLSTGILRYTRPDLDRPFRVPLIALVSPLGFIVCMALIVLTGWETILRVLIWMAIGFLVYGFYGYRNSRIRTGAPPPEGAAPSLDAAEEKLKVEKA</sequence>
<feature type="transmembrane region" description="Helical" evidence="7">
    <location>
        <begin position="172"/>
        <end position="193"/>
    </location>
</feature>
<feature type="transmembrane region" description="Helical" evidence="7">
    <location>
        <begin position="323"/>
        <end position="345"/>
    </location>
</feature>
<feature type="transmembrane region" description="Helical" evidence="7">
    <location>
        <begin position="458"/>
        <end position="477"/>
    </location>
</feature>
<feature type="transmembrane region" description="Helical" evidence="7">
    <location>
        <begin position="375"/>
        <end position="394"/>
    </location>
</feature>
<feature type="region of interest" description="Disordered" evidence="6">
    <location>
        <begin position="488"/>
        <end position="508"/>
    </location>
</feature>